<sequence>MDLESESSVIESVEDNNELIVRSGSKLVDGSKDCVLENVGKSSADEVRPEGGQSKPAGSIGSSPKVKKGYGLKKWKRIPRRESSKERGNSVDNDRGKRVLPNATNDSRNRAGSADTKQRSEGSVSSTNAVVKSPGLASGGFGYGLGFGPINAVATDSENSEDRSSRSSTAASAPRWKSEIAALGGYLGDNNGVISSNRDHNVAAQMGQQGKSRTDSGKKPRGNQVKIEKENSHSSMESDSRSSNFVFLQGASSVTSKGRQSRRSANYDGENSDDEAQGSEQRFAEELQAGFRKNMAECEDVSQSYLPADLNWKRKGVNSENIGLSADQDPLLESITSLQSAHEALAQELLKFREIGKDDSDEVQDSIPNLTEQQQYGETRQTRRSSLDNERVNLKWNVNKLESKLADSSSVLEVKESKVIELEDNTARLEENRKISELEHKNSRDQNLELESLFKQKIEAEVGFLVLYSSLSSGVNKADEIKFLEEQKTLASEQAKIVNFSENIGTRARMLKRQVDELEMKKEIGEYVKLEKRMCKFASLFFIQLVLLFAALCFFVLQLVPEYTEDVPT</sequence>
<organism evidence="3">
    <name type="scientific">Daucus carota subsp. sativus</name>
    <name type="common">Carrot</name>
    <dbReference type="NCBI Taxonomy" id="79200"/>
    <lineage>
        <taxon>Eukaryota</taxon>
        <taxon>Viridiplantae</taxon>
        <taxon>Streptophyta</taxon>
        <taxon>Embryophyta</taxon>
        <taxon>Tracheophyta</taxon>
        <taxon>Spermatophyta</taxon>
        <taxon>Magnoliopsida</taxon>
        <taxon>eudicotyledons</taxon>
        <taxon>Gunneridae</taxon>
        <taxon>Pentapetalae</taxon>
        <taxon>asterids</taxon>
        <taxon>campanulids</taxon>
        <taxon>Apiales</taxon>
        <taxon>Apiaceae</taxon>
        <taxon>Apioideae</taxon>
        <taxon>Scandiceae</taxon>
        <taxon>Daucinae</taxon>
        <taxon>Daucus</taxon>
        <taxon>Daucus sect. Daucus</taxon>
    </lineage>
</organism>
<feature type="compositionally biased region" description="Basic residues" evidence="1">
    <location>
        <begin position="65"/>
        <end position="79"/>
    </location>
</feature>
<feature type="compositionally biased region" description="Polar residues" evidence="1">
    <location>
        <begin position="244"/>
        <end position="258"/>
    </location>
</feature>
<dbReference type="OMA" id="DKHWLRS"/>
<dbReference type="InterPro" id="IPR044696">
    <property type="entry name" value="WIP1/2/3"/>
</dbReference>
<accession>A0A162ABS1</accession>
<dbReference type="EMBL" id="LNRQ01000004">
    <property type="protein sequence ID" value="KZM98882.1"/>
    <property type="molecule type" value="Genomic_DNA"/>
</dbReference>
<feature type="transmembrane region" description="Helical" evidence="2">
    <location>
        <begin position="537"/>
        <end position="560"/>
    </location>
</feature>
<feature type="compositionally biased region" description="Basic and acidic residues" evidence="1">
    <location>
        <begin position="226"/>
        <end position="240"/>
    </location>
</feature>
<evidence type="ECO:0008006" key="6">
    <source>
        <dbReference type="Google" id="ProtNLM"/>
    </source>
</evidence>
<dbReference type="KEGG" id="dcr:108219341"/>
<proteinExistence type="predicted"/>
<gene>
    <name evidence="3" type="ORF">DCAR_013756</name>
    <name evidence="4" type="ORF">DCAR_0417245</name>
</gene>
<protein>
    <recommendedName>
        <fullName evidence="6">WPP domain-containing protein</fullName>
    </recommendedName>
</protein>
<evidence type="ECO:0000256" key="2">
    <source>
        <dbReference type="SAM" id="Phobius"/>
    </source>
</evidence>
<feature type="region of interest" description="Disordered" evidence="1">
    <location>
        <begin position="360"/>
        <end position="386"/>
    </location>
</feature>
<dbReference type="Gramene" id="KZM98882">
    <property type="protein sequence ID" value="KZM98882"/>
    <property type="gene ID" value="DCAR_013756"/>
</dbReference>
<dbReference type="AlphaFoldDB" id="A0A162ABS1"/>
<dbReference type="STRING" id="79200.A0A162ABS1"/>
<feature type="region of interest" description="Disordered" evidence="1">
    <location>
        <begin position="39"/>
        <end position="135"/>
    </location>
</feature>
<reference evidence="4" key="2">
    <citation type="submission" date="2022-03" db="EMBL/GenBank/DDBJ databases">
        <title>Draft title - Genomic analysis of global carrot germplasm unveils the trajectory of domestication and the origin of high carotenoid orange carrot.</title>
        <authorList>
            <person name="Iorizzo M."/>
            <person name="Ellison S."/>
            <person name="Senalik D."/>
            <person name="Macko-Podgorni A."/>
            <person name="Grzebelus D."/>
            <person name="Bostan H."/>
            <person name="Rolling W."/>
            <person name="Curaba J."/>
            <person name="Simon P."/>
        </authorList>
    </citation>
    <scope>NUCLEOTIDE SEQUENCE</scope>
    <source>
        <tissue evidence="4">Leaf</tissue>
    </source>
</reference>
<feature type="compositionally biased region" description="Polar residues" evidence="1">
    <location>
        <begin position="121"/>
        <end position="130"/>
    </location>
</feature>
<name>A0A162ABS1_DAUCS</name>
<feature type="compositionally biased region" description="Polar residues" evidence="1">
    <location>
        <begin position="366"/>
        <end position="379"/>
    </location>
</feature>
<evidence type="ECO:0000313" key="5">
    <source>
        <dbReference type="Proteomes" id="UP000077755"/>
    </source>
</evidence>
<keyword evidence="2" id="KW-0472">Membrane</keyword>
<dbReference type="EMBL" id="CP093346">
    <property type="protein sequence ID" value="WOG97904.1"/>
    <property type="molecule type" value="Genomic_DNA"/>
</dbReference>
<evidence type="ECO:0000256" key="1">
    <source>
        <dbReference type="SAM" id="MobiDB-lite"/>
    </source>
</evidence>
<dbReference type="PANTHER" id="PTHR34562:SF8">
    <property type="entry name" value="WPP DOMAIN-INTERACTING PROTEIN 1"/>
    <property type="match status" value="1"/>
</dbReference>
<feature type="compositionally biased region" description="Basic and acidic residues" evidence="1">
    <location>
        <begin position="80"/>
        <end position="97"/>
    </location>
</feature>
<feature type="region of interest" description="Disordered" evidence="1">
    <location>
        <begin position="147"/>
        <end position="280"/>
    </location>
</feature>
<keyword evidence="5" id="KW-1185">Reference proteome</keyword>
<evidence type="ECO:0000313" key="4">
    <source>
        <dbReference type="EMBL" id="WOG97904.1"/>
    </source>
</evidence>
<evidence type="ECO:0000313" key="3">
    <source>
        <dbReference type="EMBL" id="KZM98882.1"/>
    </source>
</evidence>
<dbReference type="Proteomes" id="UP000077755">
    <property type="component" value="Chromosome 4"/>
</dbReference>
<keyword evidence="2" id="KW-0812">Transmembrane</keyword>
<keyword evidence="2" id="KW-1133">Transmembrane helix</keyword>
<reference evidence="3" key="1">
    <citation type="journal article" date="2016" name="Nat. Genet.">
        <title>A high-quality carrot genome assembly provides new insights into carotenoid accumulation and asterid genome evolution.</title>
        <authorList>
            <person name="Iorizzo M."/>
            <person name="Ellison S."/>
            <person name="Senalik D."/>
            <person name="Zeng P."/>
            <person name="Satapoomin P."/>
            <person name="Huang J."/>
            <person name="Bowman M."/>
            <person name="Iovene M."/>
            <person name="Sanseverino W."/>
            <person name="Cavagnaro P."/>
            <person name="Yildiz M."/>
            <person name="Macko-Podgorni A."/>
            <person name="Moranska E."/>
            <person name="Grzebelus E."/>
            <person name="Grzebelus D."/>
            <person name="Ashrafi H."/>
            <person name="Zheng Z."/>
            <person name="Cheng S."/>
            <person name="Spooner D."/>
            <person name="Van Deynze A."/>
            <person name="Simon P."/>
        </authorList>
    </citation>
    <scope>NUCLEOTIDE SEQUENCE [LARGE SCALE GENOMIC DNA]</scope>
    <source>
        <tissue evidence="3">Leaf</tissue>
    </source>
</reference>
<dbReference type="PANTHER" id="PTHR34562">
    <property type="entry name" value="WPP DOMAIN-INTERACTING PROTEIN 2"/>
    <property type="match status" value="1"/>
</dbReference>
<dbReference type="OrthoDB" id="680851at2759"/>